<evidence type="ECO:0000256" key="4">
    <source>
        <dbReference type="ARBA" id="ARBA00022722"/>
    </source>
</evidence>
<evidence type="ECO:0000313" key="10">
    <source>
        <dbReference type="Proteomes" id="UP000288716"/>
    </source>
</evidence>
<sequence>VQERFRNRKNRISINVQAVVDSDMRFLNLVARWPGSVHDSRVFSNSELYCILEEGNIEGHLLGDAGYPCKTYFMTPLSKCNSPAEEKYQKVHVKTRNVIERTFGAWKRKFFCLSSKLRLKIDTSMAVIVACGVLWNFLLEQKDDEFAGEQIFEAEDERESTSAGDSSGFAKRRSLINNYFHYIYPQSPLHFR</sequence>
<evidence type="ECO:0000256" key="1">
    <source>
        <dbReference type="ARBA" id="ARBA00001968"/>
    </source>
</evidence>
<dbReference type="VEuPathDB" id="VectorBase:LDEU013611"/>
<dbReference type="InterPro" id="IPR045249">
    <property type="entry name" value="HARBI1-like"/>
</dbReference>
<comment type="caution">
    <text evidence="9">The sequence shown here is derived from an EMBL/GenBank/DDBJ whole genome shotgun (WGS) entry which is preliminary data.</text>
</comment>
<feature type="non-terminal residue" evidence="9">
    <location>
        <position position="1"/>
    </location>
</feature>
<dbReference type="InterPro" id="IPR027806">
    <property type="entry name" value="HARBI1_dom"/>
</dbReference>
<keyword evidence="5" id="KW-0479">Metal-binding</keyword>
<evidence type="ECO:0000256" key="7">
    <source>
        <dbReference type="ARBA" id="ARBA00023242"/>
    </source>
</evidence>
<comment type="subcellular location">
    <subcellularLocation>
        <location evidence="2">Nucleus</location>
    </subcellularLocation>
</comment>
<keyword evidence="4" id="KW-0540">Nuclease</keyword>
<gene>
    <name evidence="9" type="ORF">B4U80_11381</name>
</gene>
<dbReference type="GO" id="GO:0005634">
    <property type="term" value="C:nucleus"/>
    <property type="evidence" value="ECO:0007669"/>
    <property type="project" value="UniProtKB-SubCell"/>
</dbReference>
<dbReference type="GO" id="GO:0016787">
    <property type="term" value="F:hydrolase activity"/>
    <property type="evidence" value="ECO:0007669"/>
    <property type="project" value="UniProtKB-KW"/>
</dbReference>
<evidence type="ECO:0000256" key="5">
    <source>
        <dbReference type="ARBA" id="ARBA00022723"/>
    </source>
</evidence>
<keyword evidence="7" id="KW-0539">Nucleus</keyword>
<dbReference type="EMBL" id="NCKV01039857">
    <property type="protein sequence ID" value="RWS18429.1"/>
    <property type="molecule type" value="Genomic_DNA"/>
</dbReference>
<dbReference type="PANTHER" id="PTHR22930:SF289">
    <property type="entry name" value="DDE TNP4 DOMAIN-CONTAINING PROTEIN-RELATED"/>
    <property type="match status" value="1"/>
</dbReference>
<dbReference type="OrthoDB" id="6494460at2759"/>
<organism evidence="9 10">
    <name type="scientific">Leptotrombidium deliense</name>
    <dbReference type="NCBI Taxonomy" id="299467"/>
    <lineage>
        <taxon>Eukaryota</taxon>
        <taxon>Metazoa</taxon>
        <taxon>Ecdysozoa</taxon>
        <taxon>Arthropoda</taxon>
        <taxon>Chelicerata</taxon>
        <taxon>Arachnida</taxon>
        <taxon>Acari</taxon>
        <taxon>Acariformes</taxon>
        <taxon>Trombidiformes</taxon>
        <taxon>Prostigmata</taxon>
        <taxon>Anystina</taxon>
        <taxon>Parasitengona</taxon>
        <taxon>Trombiculoidea</taxon>
        <taxon>Trombiculidae</taxon>
        <taxon>Leptotrombidium</taxon>
    </lineage>
</organism>
<name>A0A443RTL8_9ACAR</name>
<protein>
    <submittedName>
        <fullName evidence="9">Putative nuclease HARBI1-like protein</fullName>
    </submittedName>
</protein>
<proteinExistence type="inferred from homology"/>
<evidence type="ECO:0000259" key="8">
    <source>
        <dbReference type="Pfam" id="PF13359"/>
    </source>
</evidence>
<comment type="similarity">
    <text evidence="3">Belongs to the HARBI1 family.</text>
</comment>
<dbReference type="PANTHER" id="PTHR22930">
    <property type="match status" value="1"/>
</dbReference>
<dbReference type="GO" id="GO:0046872">
    <property type="term" value="F:metal ion binding"/>
    <property type="evidence" value="ECO:0007669"/>
    <property type="project" value="UniProtKB-KW"/>
</dbReference>
<accession>A0A443RTL8</accession>
<evidence type="ECO:0000256" key="6">
    <source>
        <dbReference type="ARBA" id="ARBA00022801"/>
    </source>
</evidence>
<evidence type="ECO:0000256" key="3">
    <source>
        <dbReference type="ARBA" id="ARBA00006958"/>
    </source>
</evidence>
<feature type="domain" description="DDE Tnp4" evidence="8">
    <location>
        <begin position="4"/>
        <end position="136"/>
    </location>
</feature>
<dbReference type="GO" id="GO:0004518">
    <property type="term" value="F:nuclease activity"/>
    <property type="evidence" value="ECO:0007669"/>
    <property type="project" value="UniProtKB-KW"/>
</dbReference>
<comment type="cofactor">
    <cofactor evidence="1">
        <name>a divalent metal cation</name>
        <dbReference type="ChEBI" id="CHEBI:60240"/>
    </cofactor>
</comment>
<dbReference type="AlphaFoldDB" id="A0A443RTL8"/>
<evidence type="ECO:0000313" key="9">
    <source>
        <dbReference type="EMBL" id="RWS18429.1"/>
    </source>
</evidence>
<keyword evidence="6" id="KW-0378">Hydrolase</keyword>
<dbReference type="Pfam" id="PF13359">
    <property type="entry name" value="DDE_Tnp_4"/>
    <property type="match status" value="1"/>
</dbReference>
<reference evidence="9 10" key="1">
    <citation type="journal article" date="2018" name="Gigascience">
        <title>Genomes of trombidid mites reveal novel predicted allergens and laterally-transferred genes associated with secondary metabolism.</title>
        <authorList>
            <person name="Dong X."/>
            <person name="Chaisiri K."/>
            <person name="Xia D."/>
            <person name="Armstrong S.D."/>
            <person name="Fang Y."/>
            <person name="Donnelly M.J."/>
            <person name="Kadowaki T."/>
            <person name="McGarry J.W."/>
            <person name="Darby A.C."/>
            <person name="Makepeace B.L."/>
        </authorList>
    </citation>
    <scope>NUCLEOTIDE SEQUENCE [LARGE SCALE GENOMIC DNA]</scope>
    <source>
        <strain evidence="9">UoL-UT</strain>
    </source>
</reference>
<keyword evidence="10" id="KW-1185">Reference proteome</keyword>
<dbReference type="Proteomes" id="UP000288716">
    <property type="component" value="Unassembled WGS sequence"/>
</dbReference>
<dbReference type="STRING" id="299467.A0A443RTL8"/>
<evidence type="ECO:0000256" key="2">
    <source>
        <dbReference type="ARBA" id="ARBA00004123"/>
    </source>
</evidence>